<comment type="pathway">
    <text evidence="4">Quinol/quinone metabolism; menaquinone biosynthesis.</text>
</comment>
<comment type="function">
    <text evidence="4">Catalyzes the conversion of chorismate to isochorismate.</text>
</comment>
<dbReference type="InterPro" id="IPR005801">
    <property type="entry name" value="ADC_synthase"/>
</dbReference>
<evidence type="ECO:0000256" key="3">
    <source>
        <dbReference type="ARBA" id="ARBA00023235"/>
    </source>
</evidence>
<keyword evidence="3 4" id="KW-0413">Isomerase</keyword>
<dbReference type="PANTHER" id="PTHR42839:SF1">
    <property type="entry name" value="ISOCHORISMATE SYNTHASE MENF"/>
    <property type="match status" value="1"/>
</dbReference>
<comment type="cofactor">
    <cofactor evidence="4">
        <name>Mg(2+)</name>
        <dbReference type="ChEBI" id="CHEBI:18420"/>
    </cofactor>
</comment>
<dbReference type="InterPro" id="IPR004561">
    <property type="entry name" value="IsoChor_synthase"/>
</dbReference>
<evidence type="ECO:0000256" key="5">
    <source>
        <dbReference type="SAM" id="Coils"/>
    </source>
</evidence>
<feature type="domain" description="Chorismate-utilising enzyme C-terminal" evidence="6">
    <location>
        <begin position="202"/>
        <end position="455"/>
    </location>
</feature>
<dbReference type="GO" id="GO:0008909">
    <property type="term" value="F:isochorismate synthase activity"/>
    <property type="evidence" value="ECO:0007669"/>
    <property type="project" value="UniProtKB-EC"/>
</dbReference>
<comment type="similarity">
    <text evidence="2 4">Belongs to the isochorismate synthase family.</text>
</comment>
<keyword evidence="8" id="KW-1185">Reference proteome</keyword>
<dbReference type="EMBL" id="JARTFS010000005">
    <property type="protein sequence ID" value="MED4401310.1"/>
    <property type="molecule type" value="Genomic_DNA"/>
</dbReference>
<evidence type="ECO:0000256" key="2">
    <source>
        <dbReference type="ARBA" id="ARBA00005297"/>
    </source>
</evidence>
<organism evidence="7 8">
    <name type="scientific">Metabacillus fastidiosus</name>
    <dbReference type="NCBI Taxonomy" id="1458"/>
    <lineage>
        <taxon>Bacteria</taxon>
        <taxon>Bacillati</taxon>
        <taxon>Bacillota</taxon>
        <taxon>Bacilli</taxon>
        <taxon>Bacillales</taxon>
        <taxon>Bacillaceae</taxon>
        <taxon>Metabacillus</taxon>
    </lineage>
</organism>
<proteinExistence type="inferred from homology"/>
<dbReference type="Gene3D" id="3.60.120.10">
    <property type="entry name" value="Anthranilate synthase"/>
    <property type="match status" value="1"/>
</dbReference>
<dbReference type="NCBIfam" id="TIGR00543">
    <property type="entry name" value="isochor_syn"/>
    <property type="match status" value="1"/>
</dbReference>
<evidence type="ECO:0000313" key="8">
    <source>
        <dbReference type="Proteomes" id="UP001342826"/>
    </source>
</evidence>
<comment type="caution">
    <text evidence="7">The sequence shown here is derived from an EMBL/GenBank/DDBJ whole genome shotgun (WGS) entry which is preliminary data.</text>
</comment>
<evidence type="ECO:0000256" key="1">
    <source>
        <dbReference type="ARBA" id="ARBA00000799"/>
    </source>
</evidence>
<dbReference type="Pfam" id="PF00425">
    <property type="entry name" value="Chorismate_bind"/>
    <property type="match status" value="1"/>
</dbReference>
<keyword evidence="4" id="KW-0474">Menaquinone biosynthesis</keyword>
<accession>A0ABU6NW03</accession>
<dbReference type="PANTHER" id="PTHR42839">
    <property type="entry name" value="ISOCHORISMATE SYNTHASE ENTC"/>
    <property type="match status" value="1"/>
</dbReference>
<gene>
    <name evidence="4" type="primary">menF</name>
    <name evidence="7" type="ORF">P9271_08160</name>
</gene>
<evidence type="ECO:0000256" key="4">
    <source>
        <dbReference type="HAMAP-Rule" id="MF_01935"/>
    </source>
</evidence>
<reference evidence="7 8" key="1">
    <citation type="submission" date="2023-03" db="EMBL/GenBank/DDBJ databases">
        <title>Bacillus Genome Sequencing.</title>
        <authorList>
            <person name="Dunlap C."/>
        </authorList>
    </citation>
    <scope>NUCLEOTIDE SEQUENCE [LARGE SCALE GENOMIC DNA]</scope>
    <source>
        <strain evidence="7 8">NRS-1717</strain>
    </source>
</reference>
<dbReference type="HAMAP" id="MF_01935">
    <property type="entry name" value="MenF"/>
    <property type="match status" value="1"/>
</dbReference>
<comment type="pathway">
    <text evidence="4">Quinol/quinone metabolism; 1,4-dihydroxy-2-naphthoate biosynthesis; 1,4-dihydroxy-2-naphthoate from chorismate: step 1/7.</text>
</comment>
<protein>
    <recommendedName>
        <fullName evidence="4">Isochorismate synthase MenF</fullName>
        <ecNumber evidence="4">5.4.4.2</ecNumber>
    </recommendedName>
    <alternativeName>
        <fullName evidence="4">Isochorismate mutase</fullName>
    </alternativeName>
</protein>
<sequence>MVTTLDHSVKDDLLRALKNAKQNDESVIVSHIIEVEKVNPLNFFVAGERIYFGERFFWSTPADNFTIVGLGNEIIFKNKLKTSERFHSIDKQWRRFKKYMTKKSINKIGTGPLLFGGFSFDPMKEKNELWGSFPEAKLCLPTIMLTVTEGKTFLTINKLIHPFDELEKCIEHFTLYEQRFQRLNNKIDCEKGHEFSIEELHKEEWLHAVEEATKNIREKQIEKVVLAREVLLKFEDTINVYSVLNRLQEEQPTSFIFALENGNKCFIGATPERLVRKEENSVLSTCLAGSIRRGEDEREDELLGVELLTDRKNLIEHNIVVKMIIDSLKLCCNDLAVPEQPSLLKTKNIQHLYTPVKGNIKRGYSLLSIVERLHPTPALGGFPKVAAVHQIRELEPMHRGWYAAPIGWLDYNDNGEFGVAIRSGLIENDEAVLFAGCGIVKESQPELEYMETEIKLKPMMSALGGVNNESK</sequence>
<dbReference type="RefSeq" id="WP_066228607.1">
    <property type="nucleotide sequence ID" value="NZ_JARTFQ010000007.1"/>
</dbReference>
<feature type="active site" description="Proton donor" evidence="4">
    <location>
        <position position="272"/>
    </location>
</feature>
<dbReference type="InterPro" id="IPR034681">
    <property type="entry name" value="MenF"/>
</dbReference>
<evidence type="ECO:0000313" key="7">
    <source>
        <dbReference type="EMBL" id="MED4401310.1"/>
    </source>
</evidence>
<dbReference type="SUPFAM" id="SSF56322">
    <property type="entry name" value="ADC synthase"/>
    <property type="match status" value="1"/>
</dbReference>
<feature type="coiled-coil region" evidence="5">
    <location>
        <begin position="202"/>
        <end position="229"/>
    </location>
</feature>
<dbReference type="EC" id="5.4.4.2" evidence="4"/>
<keyword evidence="5" id="KW-0175">Coiled coil</keyword>
<feature type="active site" description="Proton acceptor" evidence="4">
    <location>
        <position position="223"/>
    </location>
</feature>
<evidence type="ECO:0000259" key="6">
    <source>
        <dbReference type="Pfam" id="PF00425"/>
    </source>
</evidence>
<feature type="binding site" evidence="4">
    <location>
        <position position="451"/>
    </location>
    <ligand>
        <name>Mg(2+)</name>
        <dbReference type="ChEBI" id="CHEBI:18420"/>
    </ligand>
</feature>
<comment type="catalytic activity">
    <reaction evidence="1 4">
        <text>chorismate = isochorismate</text>
        <dbReference type="Rhea" id="RHEA:18985"/>
        <dbReference type="ChEBI" id="CHEBI:29748"/>
        <dbReference type="ChEBI" id="CHEBI:29780"/>
        <dbReference type="EC" id="5.4.4.2"/>
    </reaction>
</comment>
<dbReference type="InterPro" id="IPR015890">
    <property type="entry name" value="Chorismate_C"/>
</dbReference>
<dbReference type="Proteomes" id="UP001342826">
    <property type="component" value="Unassembled WGS sequence"/>
</dbReference>
<feature type="binding site" evidence="4">
    <location>
        <position position="316"/>
    </location>
    <ligand>
        <name>Mg(2+)</name>
        <dbReference type="ChEBI" id="CHEBI:18420"/>
    </ligand>
</feature>
<keyword evidence="4" id="KW-0460">Magnesium</keyword>
<dbReference type="GeneID" id="301140868"/>
<name>A0ABU6NW03_9BACI</name>
<keyword evidence="4" id="KW-0479">Metal-binding</keyword>